<accession>A0A398BDB6</accession>
<evidence type="ECO:0000256" key="2">
    <source>
        <dbReference type="SAM" id="Phobius"/>
    </source>
</evidence>
<evidence type="ECO:0000256" key="1">
    <source>
        <dbReference type="SAM" id="MobiDB-lite"/>
    </source>
</evidence>
<sequence length="258" mass="29190">MVKVKIVLIVFIVLGLSFTLFQVFIKDSPKMISQQDAEQIATKLYGGKVLNTTVDAEKDNYQISLENDQGIYDLYVNGQTEKVSNVRLVEKKEIALTVDEAKKNIENELNGRVQEIKQMDKEGRPFVEAIVEKNQKYYQVEYDLNEKKIIANHEVKEQVETPVISKQEAKEIALKQYKGEVTKISTVETATGTHYKVTIDGQKADANVYVQGHTGVVSSISVNSKQDDDEDEADDDNDDEDADENENEDDKDDEDDDD</sequence>
<evidence type="ECO:0000313" key="5">
    <source>
        <dbReference type="Proteomes" id="UP000266016"/>
    </source>
</evidence>
<feature type="compositionally biased region" description="Acidic residues" evidence="1">
    <location>
        <begin position="227"/>
        <end position="258"/>
    </location>
</feature>
<organism evidence="4 5">
    <name type="scientific">Peribacillus asahii</name>
    <dbReference type="NCBI Taxonomy" id="228899"/>
    <lineage>
        <taxon>Bacteria</taxon>
        <taxon>Bacillati</taxon>
        <taxon>Bacillota</taxon>
        <taxon>Bacilli</taxon>
        <taxon>Bacillales</taxon>
        <taxon>Bacillaceae</taxon>
        <taxon>Peribacillus</taxon>
    </lineage>
</organism>
<dbReference type="AlphaFoldDB" id="A0A398BDB6"/>
<gene>
    <name evidence="4" type="ORF">D1953_04580</name>
</gene>
<name>A0A398BDB6_9BACI</name>
<keyword evidence="5" id="KW-1185">Reference proteome</keyword>
<dbReference type="Pfam" id="PF03413">
    <property type="entry name" value="PepSY"/>
    <property type="match status" value="1"/>
</dbReference>
<dbReference type="EMBL" id="QWVS01000008">
    <property type="protein sequence ID" value="RID88239.1"/>
    <property type="molecule type" value="Genomic_DNA"/>
</dbReference>
<feature type="domain" description="PepSY" evidence="3">
    <location>
        <begin position="164"/>
        <end position="216"/>
    </location>
</feature>
<protein>
    <recommendedName>
        <fullName evidence="3">PepSY domain-containing protein</fullName>
    </recommendedName>
</protein>
<dbReference type="Gene3D" id="3.10.450.40">
    <property type="match status" value="2"/>
</dbReference>
<dbReference type="Proteomes" id="UP000266016">
    <property type="component" value="Unassembled WGS sequence"/>
</dbReference>
<feature type="region of interest" description="Disordered" evidence="1">
    <location>
        <begin position="218"/>
        <end position="258"/>
    </location>
</feature>
<dbReference type="InterPro" id="IPR025711">
    <property type="entry name" value="PepSY"/>
</dbReference>
<proteinExistence type="predicted"/>
<evidence type="ECO:0000313" key="4">
    <source>
        <dbReference type="EMBL" id="RID88239.1"/>
    </source>
</evidence>
<keyword evidence="2" id="KW-0472">Membrane</keyword>
<comment type="caution">
    <text evidence="4">The sequence shown here is derived from an EMBL/GenBank/DDBJ whole genome shotgun (WGS) entry which is preliminary data.</text>
</comment>
<reference evidence="4 5" key="1">
    <citation type="submission" date="2018-08" db="EMBL/GenBank/DDBJ databases">
        <title>Bacillus jemisoniae sp. nov., Bacillus chryseoplanitiae sp. nov., Bacillus resnikiae sp. nov., and Bacillus frankliniae sp. nov., isolated from Viking spacecraft and associated surfaces.</title>
        <authorList>
            <person name="Seuylemezian A."/>
            <person name="Vaishampayan P."/>
        </authorList>
    </citation>
    <scope>NUCLEOTIDE SEQUENCE [LARGE SCALE GENOMIC DNA]</scope>
    <source>
        <strain evidence="4 5">MA001</strain>
    </source>
</reference>
<dbReference type="RefSeq" id="WP_119115986.1">
    <property type="nucleotide sequence ID" value="NZ_QWVS01000008.1"/>
</dbReference>
<keyword evidence="2" id="KW-1133">Transmembrane helix</keyword>
<keyword evidence="2" id="KW-0812">Transmembrane</keyword>
<evidence type="ECO:0000259" key="3">
    <source>
        <dbReference type="Pfam" id="PF03413"/>
    </source>
</evidence>
<feature type="transmembrane region" description="Helical" evidence="2">
    <location>
        <begin position="6"/>
        <end position="25"/>
    </location>
</feature>